<keyword evidence="3" id="KW-1185">Reference proteome</keyword>
<dbReference type="EMBL" id="AP021889">
    <property type="protein sequence ID" value="BBP45825.1"/>
    <property type="molecule type" value="Genomic_DNA"/>
</dbReference>
<evidence type="ECO:0000313" key="3">
    <source>
        <dbReference type="Proteomes" id="UP000501726"/>
    </source>
</evidence>
<evidence type="ECO:0000313" key="2">
    <source>
        <dbReference type="EMBL" id="BBP45825.1"/>
    </source>
</evidence>
<dbReference type="Proteomes" id="UP000501726">
    <property type="component" value="Chromosome"/>
</dbReference>
<gene>
    <name evidence="2" type="ORF">THMIRHAS_11980</name>
</gene>
<organism evidence="2 3">
    <name type="scientific">Thiosulfatimonas sediminis</name>
    <dbReference type="NCBI Taxonomy" id="2675054"/>
    <lineage>
        <taxon>Bacteria</taxon>
        <taxon>Pseudomonadati</taxon>
        <taxon>Pseudomonadota</taxon>
        <taxon>Gammaproteobacteria</taxon>
        <taxon>Thiotrichales</taxon>
        <taxon>Piscirickettsiaceae</taxon>
        <taxon>Thiosulfatimonas</taxon>
    </lineage>
</organism>
<accession>A0A6F8PUM6</accession>
<sequence>MRKFILAAFAGSALIASSMASAAGNCIQVQPKVEDMRANFHANYLPNFIPVVVNSEAALNLSAEQCQIFNEFRTTKGKNGKALIEKINQMEKESQTLALAGASLEEMKARHVKIAELREKLMVGKMNCHQFVKKNLTAEQYDKLINEVYPAMLAKAQARI</sequence>
<protein>
    <submittedName>
        <fullName evidence="2">Uncharacterized protein</fullName>
    </submittedName>
</protein>
<evidence type="ECO:0000256" key="1">
    <source>
        <dbReference type="SAM" id="SignalP"/>
    </source>
</evidence>
<feature type="chain" id="PRO_5026011544" evidence="1">
    <location>
        <begin position="23"/>
        <end position="160"/>
    </location>
</feature>
<dbReference type="RefSeq" id="WP_173271891.1">
    <property type="nucleotide sequence ID" value="NZ_AP021889.1"/>
</dbReference>
<feature type="signal peptide" evidence="1">
    <location>
        <begin position="1"/>
        <end position="22"/>
    </location>
</feature>
<proteinExistence type="predicted"/>
<name>A0A6F8PUM6_9GAMM</name>
<keyword evidence="1" id="KW-0732">Signal</keyword>
<dbReference type="KEGG" id="tse:THMIRHAS_11980"/>
<dbReference type="AlphaFoldDB" id="A0A6F8PUM6"/>
<reference evidence="3" key="1">
    <citation type="submission" date="2019-11" db="EMBL/GenBank/DDBJ databases">
        <title>Isolation and characterization of two novel species in the genus Thiomicrorhabdus.</title>
        <authorList>
            <person name="Mochizuki J."/>
            <person name="Kojima H."/>
            <person name="Fukui M."/>
        </authorList>
    </citation>
    <scope>NUCLEOTIDE SEQUENCE [LARGE SCALE GENOMIC DNA]</scope>
    <source>
        <strain evidence="3">aks77</strain>
    </source>
</reference>